<accession>A0A5N5PSY1</accession>
<proteinExistence type="predicted"/>
<comment type="caution">
    <text evidence="1">The sequence shown here is derived from an EMBL/GenBank/DDBJ whole genome shotgun (WGS) entry which is preliminary data.</text>
</comment>
<protein>
    <submittedName>
        <fullName evidence="1">Uncharacterized protein</fullName>
    </submittedName>
</protein>
<evidence type="ECO:0000313" key="2">
    <source>
        <dbReference type="Proteomes" id="UP000327468"/>
    </source>
</evidence>
<sequence>MAVLLQAILNCYQQNAFHRLEIHTGRICHWNCGFSTVPSVCDLVLKGGDRMHKIIQRLLAAQNLFVPRGERLSCAYRRV</sequence>
<reference evidence="1 2" key="1">
    <citation type="submission" date="2019-06" db="EMBL/GenBank/DDBJ databases">
        <title>A chromosome-scale genome assembly of the striped catfish, Pangasianodon hypophthalmus.</title>
        <authorList>
            <person name="Wen M."/>
            <person name="Zahm M."/>
            <person name="Roques C."/>
            <person name="Cabau C."/>
            <person name="Klopp C."/>
            <person name="Donnadieu C."/>
            <person name="Jouanno E."/>
            <person name="Avarre J.-C."/>
            <person name="Campet M."/>
            <person name="Ha T.T.T."/>
            <person name="Dugue R."/>
            <person name="Lampietro C."/>
            <person name="Louis A."/>
            <person name="Herpin A."/>
            <person name="Echchiki A."/>
            <person name="Berthelot C."/>
            <person name="Parey E."/>
            <person name="Roest-Crollius H."/>
            <person name="Braasch I."/>
            <person name="Postlethwait J."/>
            <person name="Bobe J."/>
            <person name="Montfort J."/>
            <person name="Bouchez O."/>
            <person name="Begum T."/>
            <person name="Schartl M."/>
            <person name="Guiguen Y."/>
        </authorList>
    </citation>
    <scope>NUCLEOTIDE SEQUENCE [LARGE SCALE GENOMIC DNA]</scope>
    <source>
        <strain evidence="1 2">Indonesia</strain>
        <tissue evidence="1">Blood</tissue>
    </source>
</reference>
<gene>
    <name evidence="1" type="ORF">PHYPO_G00183510</name>
</gene>
<evidence type="ECO:0000313" key="1">
    <source>
        <dbReference type="EMBL" id="KAB5582117.1"/>
    </source>
</evidence>
<dbReference type="AlphaFoldDB" id="A0A5N5PSY1"/>
<dbReference type="Proteomes" id="UP000327468">
    <property type="component" value="Chromosome 3"/>
</dbReference>
<organism evidence="1 2">
    <name type="scientific">Pangasianodon hypophthalmus</name>
    <name type="common">Striped catfish</name>
    <name type="synonym">Helicophagus hypophthalmus</name>
    <dbReference type="NCBI Taxonomy" id="310915"/>
    <lineage>
        <taxon>Eukaryota</taxon>
        <taxon>Metazoa</taxon>
        <taxon>Chordata</taxon>
        <taxon>Craniata</taxon>
        <taxon>Vertebrata</taxon>
        <taxon>Euteleostomi</taxon>
        <taxon>Actinopterygii</taxon>
        <taxon>Neopterygii</taxon>
        <taxon>Teleostei</taxon>
        <taxon>Ostariophysi</taxon>
        <taxon>Siluriformes</taxon>
        <taxon>Pangasiidae</taxon>
        <taxon>Pangasianodon</taxon>
    </lineage>
</organism>
<dbReference type="EMBL" id="VFJC01000004">
    <property type="protein sequence ID" value="KAB5582117.1"/>
    <property type="molecule type" value="Genomic_DNA"/>
</dbReference>
<name>A0A5N5PSY1_PANHP</name>
<keyword evidence="2" id="KW-1185">Reference proteome</keyword>